<dbReference type="Proteomes" id="UP001500888">
    <property type="component" value="Unassembled WGS sequence"/>
</dbReference>
<proteinExistence type="predicted"/>
<dbReference type="SUPFAM" id="SSF47336">
    <property type="entry name" value="ACP-like"/>
    <property type="match status" value="1"/>
</dbReference>
<sequence>MDVRQTVTGILVGDINVDVPAHQMSLEDNLRDSYGLDSIGFVELRVQCEDTFGIVISDDEFAPENFSTLGSVVALVESKVRSVSTTR</sequence>
<dbReference type="Pfam" id="PF00550">
    <property type="entry name" value="PP-binding"/>
    <property type="match status" value="1"/>
</dbReference>
<protein>
    <submittedName>
        <fullName evidence="2">Acyl carrier protein</fullName>
    </submittedName>
</protein>
<comment type="caution">
    <text evidence="2">The sequence shown here is derived from an EMBL/GenBank/DDBJ whole genome shotgun (WGS) entry which is preliminary data.</text>
</comment>
<dbReference type="InterPro" id="IPR036736">
    <property type="entry name" value="ACP-like_sf"/>
</dbReference>
<dbReference type="Gene3D" id="1.10.1200.10">
    <property type="entry name" value="ACP-like"/>
    <property type="match status" value="1"/>
</dbReference>
<keyword evidence="3" id="KW-1185">Reference proteome</keyword>
<reference evidence="3" key="1">
    <citation type="journal article" date="2019" name="Int. J. Syst. Evol. Microbiol.">
        <title>The Global Catalogue of Microorganisms (GCM) 10K type strain sequencing project: providing services to taxonomists for standard genome sequencing and annotation.</title>
        <authorList>
            <consortium name="The Broad Institute Genomics Platform"/>
            <consortium name="The Broad Institute Genome Sequencing Center for Infectious Disease"/>
            <person name="Wu L."/>
            <person name="Ma J."/>
        </authorList>
    </citation>
    <scope>NUCLEOTIDE SEQUENCE [LARGE SCALE GENOMIC DNA]</scope>
    <source>
        <strain evidence="3">JCM 16908</strain>
    </source>
</reference>
<dbReference type="PROSITE" id="PS50075">
    <property type="entry name" value="CARRIER"/>
    <property type="match status" value="1"/>
</dbReference>
<dbReference type="EMBL" id="BAAAZR010000049">
    <property type="protein sequence ID" value="GAA3841020.1"/>
    <property type="molecule type" value="Genomic_DNA"/>
</dbReference>
<evidence type="ECO:0000313" key="2">
    <source>
        <dbReference type="EMBL" id="GAA3841020.1"/>
    </source>
</evidence>
<dbReference type="InterPro" id="IPR009081">
    <property type="entry name" value="PP-bd_ACP"/>
</dbReference>
<evidence type="ECO:0000313" key="3">
    <source>
        <dbReference type="Proteomes" id="UP001500888"/>
    </source>
</evidence>
<feature type="domain" description="Carrier" evidence="1">
    <location>
        <begin position="1"/>
        <end position="80"/>
    </location>
</feature>
<name>A0ABP7JCF2_9ACTN</name>
<gene>
    <name evidence="2" type="ORF">GCM10022226_74330</name>
</gene>
<evidence type="ECO:0000259" key="1">
    <source>
        <dbReference type="PROSITE" id="PS50075"/>
    </source>
</evidence>
<dbReference type="RefSeq" id="WP_344951815.1">
    <property type="nucleotide sequence ID" value="NZ_BAAAZR010000049.1"/>
</dbReference>
<accession>A0ABP7JCF2</accession>
<organism evidence="2 3">
    <name type="scientific">Sphaerisporangium flaviroseum</name>
    <dbReference type="NCBI Taxonomy" id="509199"/>
    <lineage>
        <taxon>Bacteria</taxon>
        <taxon>Bacillati</taxon>
        <taxon>Actinomycetota</taxon>
        <taxon>Actinomycetes</taxon>
        <taxon>Streptosporangiales</taxon>
        <taxon>Streptosporangiaceae</taxon>
        <taxon>Sphaerisporangium</taxon>
    </lineage>
</organism>